<dbReference type="Pfam" id="PF07883">
    <property type="entry name" value="Cupin_2"/>
    <property type="match status" value="1"/>
</dbReference>
<dbReference type="InterPro" id="IPR013096">
    <property type="entry name" value="Cupin_2"/>
</dbReference>
<dbReference type="PANTHER" id="PTHR36114">
    <property type="entry name" value="16.7 KDA PROTEIN IN WHIE LOCUS"/>
    <property type="match status" value="1"/>
</dbReference>
<evidence type="ECO:0000259" key="1">
    <source>
        <dbReference type="Pfam" id="PF07883"/>
    </source>
</evidence>
<reference evidence="3" key="1">
    <citation type="submission" date="2017-04" db="EMBL/GenBank/DDBJ databases">
        <authorList>
            <person name="Varghese N."/>
            <person name="Submissions S."/>
        </authorList>
    </citation>
    <scope>NUCLEOTIDE SEQUENCE [LARGE SCALE GENOMIC DNA]</scope>
    <source>
        <strain evidence="3">DSM 4125</strain>
    </source>
</reference>
<gene>
    <name evidence="2" type="ORF">SAMN05661096_03419</name>
</gene>
<dbReference type="InterPro" id="IPR052044">
    <property type="entry name" value="PKS_Associated_Protein"/>
</dbReference>
<dbReference type="AlphaFoldDB" id="A0A1X7L340"/>
<dbReference type="OrthoDB" id="9794183at2"/>
<dbReference type="SUPFAM" id="SSF51182">
    <property type="entry name" value="RmlC-like cupins"/>
    <property type="match status" value="1"/>
</dbReference>
<dbReference type="EMBL" id="FXAW01000008">
    <property type="protein sequence ID" value="SMG48115.1"/>
    <property type="molecule type" value="Genomic_DNA"/>
</dbReference>
<name>A0A1X7L340_9BACT</name>
<accession>A0A1X7L340</accession>
<organism evidence="2 3">
    <name type="scientific">Marivirga sericea</name>
    <dbReference type="NCBI Taxonomy" id="1028"/>
    <lineage>
        <taxon>Bacteria</taxon>
        <taxon>Pseudomonadati</taxon>
        <taxon>Bacteroidota</taxon>
        <taxon>Cytophagia</taxon>
        <taxon>Cytophagales</taxon>
        <taxon>Marivirgaceae</taxon>
        <taxon>Marivirga</taxon>
    </lineage>
</organism>
<keyword evidence="3" id="KW-1185">Reference proteome</keyword>
<dbReference type="STRING" id="1028.SAMN05661096_03419"/>
<dbReference type="RefSeq" id="WP_085518555.1">
    <property type="nucleotide sequence ID" value="NZ_FXAW01000008.1"/>
</dbReference>
<feature type="domain" description="Cupin type-2" evidence="1">
    <location>
        <begin position="36"/>
        <end position="90"/>
    </location>
</feature>
<keyword evidence="2" id="KW-0413">Isomerase</keyword>
<proteinExistence type="predicted"/>
<dbReference type="GO" id="GO:0016853">
    <property type="term" value="F:isomerase activity"/>
    <property type="evidence" value="ECO:0007669"/>
    <property type="project" value="UniProtKB-KW"/>
</dbReference>
<protein>
    <submittedName>
        <fullName evidence="2">Mannose-6-phosphate isomerase, cupin superfamily</fullName>
    </submittedName>
</protein>
<dbReference type="CDD" id="cd02226">
    <property type="entry name" value="cupin_YdbB-like"/>
    <property type="match status" value="1"/>
</dbReference>
<dbReference type="Gene3D" id="2.60.120.10">
    <property type="entry name" value="Jelly Rolls"/>
    <property type="match status" value="1"/>
</dbReference>
<dbReference type="PANTHER" id="PTHR36114:SF1">
    <property type="entry name" value="16.7 KDA PROTEIN IN WHIE LOCUS"/>
    <property type="match status" value="1"/>
</dbReference>
<sequence>MDKVNLQQKFSLFSDHWSPKIVGELNGQHVKLAKLKGEFVWHKHDEEDELFFVVKGSFKMEYRDRTVEVNENEFLVVPRGVEHKPVAEEEVWVMLFEPTSTLNTGDAKSDLTKNDLDSI</sequence>
<evidence type="ECO:0000313" key="2">
    <source>
        <dbReference type="EMBL" id="SMG48115.1"/>
    </source>
</evidence>
<dbReference type="InterPro" id="IPR011051">
    <property type="entry name" value="RmlC_Cupin_sf"/>
</dbReference>
<evidence type="ECO:0000313" key="3">
    <source>
        <dbReference type="Proteomes" id="UP000193804"/>
    </source>
</evidence>
<dbReference type="InterPro" id="IPR014710">
    <property type="entry name" value="RmlC-like_jellyroll"/>
</dbReference>
<dbReference type="Proteomes" id="UP000193804">
    <property type="component" value="Unassembled WGS sequence"/>
</dbReference>